<dbReference type="GO" id="GO:0009396">
    <property type="term" value="P:folic acid-containing compound biosynthetic process"/>
    <property type="evidence" value="ECO:0007669"/>
    <property type="project" value="TreeGrafter"/>
</dbReference>
<dbReference type="GO" id="GO:0005524">
    <property type="term" value="F:ATP binding"/>
    <property type="evidence" value="ECO:0007669"/>
    <property type="project" value="UniProtKB-KW"/>
</dbReference>
<proteinExistence type="inferred from homology"/>
<keyword evidence="5" id="KW-0460">Magnesium</keyword>
<dbReference type="GO" id="GO:0035999">
    <property type="term" value="P:tetrahydrofolate interconversion"/>
    <property type="evidence" value="ECO:0007669"/>
    <property type="project" value="TreeGrafter"/>
</dbReference>
<feature type="binding site" evidence="4">
    <location>
        <begin position="8"/>
        <end position="12"/>
    </location>
    <ligand>
        <name>ATP</name>
        <dbReference type="ChEBI" id="CHEBI:30616"/>
    </ligand>
</feature>
<evidence type="ECO:0000256" key="3">
    <source>
        <dbReference type="ARBA" id="ARBA00022840"/>
    </source>
</evidence>
<dbReference type="Gene3D" id="3.40.50.10420">
    <property type="entry name" value="NagB/RpiA/CoA transferase-like"/>
    <property type="match status" value="1"/>
</dbReference>
<evidence type="ECO:0000256" key="4">
    <source>
        <dbReference type="PIRSR" id="PIRSR006806-1"/>
    </source>
</evidence>
<dbReference type="InterPro" id="IPR037171">
    <property type="entry name" value="NagB/RpiA_transferase-like"/>
</dbReference>
<evidence type="ECO:0000256" key="5">
    <source>
        <dbReference type="RuleBase" id="RU361279"/>
    </source>
</evidence>
<keyword evidence="6" id="KW-0436">Ligase</keyword>
<keyword evidence="3 4" id="KW-0067">ATP-binding</keyword>
<dbReference type="NCBIfam" id="TIGR02727">
    <property type="entry name" value="MTHFS_bact"/>
    <property type="match status" value="1"/>
</dbReference>
<comment type="catalytic activity">
    <reaction evidence="5">
        <text>(6S)-5-formyl-5,6,7,8-tetrahydrofolate + ATP = (6R)-5,10-methenyltetrahydrofolate + ADP + phosphate</text>
        <dbReference type="Rhea" id="RHEA:10488"/>
        <dbReference type="ChEBI" id="CHEBI:30616"/>
        <dbReference type="ChEBI" id="CHEBI:43474"/>
        <dbReference type="ChEBI" id="CHEBI:57455"/>
        <dbReference type="ChEBI" id="CHEBI:57457"/>
        <dbReference type="ChEBI" id="CHEBI:456216"/>
        <dbReference type="EC" id="6.3.3.2"/>
    </reaction>
</comment>
<dbReference type="SUPFAM" id="SSF100950">
    <property type="entry name" value="NagB/RpiA/CoA transferase-like"/>
    <property type="match status" value="1"/>
</dbReference>
<dbReference type="InterPro" id="IPR024185">
    <property type="entry name" value="FTHF_cligase-like_sf"/>
</dbReference>
<dbReference type="InterPro" id="IPR002698">
    <property type="entry name" value="FTHF_cligase"/>
</dbReference>
<accession>A0A9D1HJV7</accession>
<dbReference type="PANTHER" id="PTHR23407:SF1">
    <property type="entry name" value="5-FORMYLTETRAHYDROFOLATE CYCLO-LIGASE"/>
    <property type="match status" value="1"/>
</dbReference>
<comment type="cofactor">
    <cofactor evidence="5">
        <name>Mg(2+)</name>
        <dbReference type="ChEBI" id="CHEBI:18420"/>
    </cofactor>
</comment>
<organism evidence="6 7">
    <name type="scientific">Candidatus Avidehalobacter gallistercoris</name>
    <dbReference type="NCBI Taxonomy" id="2840694"/>
    <lineage>
        <taxon>Bacteria</taxon>
        <taxon>Bacillati</taxon>
        <taxon>Bacillota</taxon>
        <taxon>Clostridia</taxon>
        <taxon>Eubacteriales</taxon>
        <taxon>Peptococcaceae</taxon>
        <taxon>Peptococcaceae incertae sedis</taxon>
        <taxon>Candidatus Avidehalobacter</taxon>
    </lineage>
</organism>
<dbReference type="GO" id="GO:0030272">
    <property type="term" value="F:5-formyltetrahydrofolate cyclo-ligase activity"/>
    <property type="evidence" value="ECO:0007669"/>
    <property type="project" value="UniProtKB-EC"/>
</dbReference>
<dbReference type="PANTHER" id="PTHR23407">
    <property type="entry name" value="ATPASE INHIBITOR/5-FORMYLTETRAHYDROFOLATE CYCLO-LIGASE"/>
    <property type="match status" value="1"/>
</dbReference>
<gene>
    <name evidence="6" type="ORF">IAB00_04600</name>
</gene>
<name>A0A9D1HJV7_9FIRM</name>
<protein>
    <recommendedName>
        <fullName evidence="5">5-formyltetrahydrofolate cyclo-ligase</fullName>
        <ecNumber evidence="5">6.3.3.2</ecNumber>
    </recommendedName>
</protein>
<evidence type="ECO:0000313" key="6">
    <source>
        <dbReference type="EMBL" id="HIU10512.1"/>
    </source>
</evidence>
<comment type="caution">
    <text evidence="6">The sequence shown here is derived from an EMBL/GenBank/DDBJ whole genome shotgun (WGS) entry which is preliminary data.</text>
</comment>
<reference evidence="6" key="2">
    <citation type="journal article" date="2021" name="PeerJ">
        <title>Extensive microbial diversity within the chicken gut microbiome revealed by metagenomics and culture.</title>
        <authorList>
            <person name="Gilroy R."/>
            <person name="Ravi A."/>
            <person name="Getino M."/>
            <person name="Pursley I."/>
            <person name="Horton D.L."/>
            <person name="Alikhan N.F."/>
            <person name="Baker D."/>
            <person name="Gharbi K."/>
            <person name="Hall N."/>
            <person name="Watson M."/>
            <person name="Adriaenssens E.M."/>
            <person name="Foster-Nyarko E."/>
            <person name="Jarju S."/>
            <person name="Secka A."/>
            <person name="Antonio M."/>
            <person name="Oren A."/>
            <person name="Chaudhuri R.R."/>
            <person name="La Ragione R."/>
            <person name="Hildebrand F."/>
            <person name="Pallen M.J."/>
        </authorList>
    </citation>
    <scope>NUCLEOTIDE SEQUENCE</scope>
    <source>
        <strain evidence="6">2830</strain>
    </source>
</reference>
<feature type="binding site" evidence="4">
    <location>
        <begin position="137"/>
        <end position="145"/>
    </location>
    <ligand>
        <name>ATP</name>
        <dbReference type="ChEBI" id="CHEBI:30616"/>
    </ligand>
</feature>
<evidence type="ECO:0000256" key="1">
    <source>
        <dbReference type="ARBA" id="ARBA00010638"/>
    </source>
</evidence>
<evidence type="ECO:0000313" key="7">
    <source>
        <dbReference type="Proteomes" id="UP000824124"/>
    </source>
</evidence>
<reference evidence="6" key="1">
    <citation type="submission" date="2020-10" db="EMBL/GenBank/DDBJ databases">
        <authorList>
            <person name="Gilroy R."/>
        </authorList>
    </citation>
    <scope>NUCLEOTIDE SEQUENCE</scope>
    <source>
        <strain evidence="6">2830</strain>
    </source>
</reference>
<feature type="binding site" evidence="4">
    <location>
        <position position="54"/>
    </location>
    <ligand>
        <name>substrate</name>
    </ligand>
</feature>
<keyword evidence="2 4" id="KW-0547">Nucleotide-binding</keyword>
<dbReference type="GO" id="GO:0046872">
    <property type="term" value="F:metal ion binding"/>
    <property type="evidence" value="ECO:0007669"/>
    <property type="project" value="UniProtKB-KW"/>
</dbReference>
<keyword evidence="5" id="KW-0479">Metal-binding</keyword>
<dbReference type="AlphaFoldDB" id="A0A9D1HJV7"/>
<dbReference type="PIRSF" id="PIRSF006806">
    <property type="entry name" value="FTHF_cligase"/>
    <property type="match status" value="1"/>
</dbReference>
<dbReference type="Proteomes" id="UP000824124">
    <property type="component" value="Unassembled WGS sequence"/>
</dbReference>
<comment type="similarity">
    <text evidence="1 5">Belongs to the 5-formyltetrahydrofolate cyclo-ligase family.</text>
</comment>
<dbReference type="EMBL" id="DVMH01000022">
    <property type="protein sequence ID" value="HIU10512.1"/>
    <property type="molecule type" value="Genomic_DNA"/>
</dbReference>
<sequence>MREVTMDKKEVRRQMLSMRRLVTPEEQQKASAIICARLWRRLEQYPSGVVLSYLAYGREVDLTLLHERLWQSGRQLAVPRTFGLVPGEMRASLYRKGDERIKVALGVYEPLGTPEVNPADIGVVLAPGVAFDVRLNRLGHGKGYYDRFLPKLSAGARVIGIAYKWQVLPELPVEQFDRPMDELVTD</sequence>
<evidence type="ECO:0000256" key="2">
    <source>
        <dbReference type="ARBA" id="ARBA00022741"/>
    </source>
</evidence>
<feature type="binding site" evidence="4">
    <location>
        <position position="59"/>
    </location>
    <ligand>
        <name>substrate</name>
    </ligand>
</feature>
<dbReference type="EC" id="6.3.3.2" evidence="5"/>
<dbReference type="Pfam" id="PF01812">
    <property type="entry name" value="5-FTHF_cyc-lig"/>
    <property type="match status" value="1"/>
</dbReference>